<dbReference type="GO" id="GO:0005634">
    <property type="term" value="C:nucleus"/>
    <property type="evidence" value="ECO:0007669"/>
    <property type="project" value="UniProtKB-SubCell"/>
</dbReference>
<sequence>MTEFSTNQIFVPRSDSSLSGLSHLNNITESNAGNVFTLFINNFKHENRYIYKDQLRSNFTNGSYFLEVELLHIAAFNDSLHNAIINTPNTFIPLLEKSVKENVISSICKPSYEKQSLEEFKEFLKDIPFQLTFKWSVATPVNIRDLKAEDVGRVVCVRGIIINNSRVSVKIEKAYIRCSLCPKEEIIHVNPGFSGINLPTKCNNEAGCKGSYRIVPEKCKYYDQQTLKLQESPETVTTGDMPRTILMYSDRNLVEKTPPGTRVNVVAIMSTFQSAGGKKSNSNVSQPYLRVIGFEITNDGSGRSKMEFSRTEENEMRQFSKQKNLYKIIAESIDPAIYGCEDIKKALACQLFGGSSKVLNDGIRRRGDINVLLLGDPSTAKSQLLKFVEKVAPIGVYTSGKGSSAAGLTACVIKEPGTGEFYLEGGSMVLADGGIVCIDEFDKMREQDRVAIHEAMEQQTISVAKAGITTVLNSRTSVLAAANPLFGRYDDFRSPAEQIDFQTTILSRFDMIFIVRDLVDKDRDQRIANHVLNHKRDNNSGTNKNKTDDSAIQKLKKYIAYCRAVCSPRLSDEASEYLLNFYVQQRESSKTEESIIPITVRQLEALIRISESLAKMELSDVATLKHAEEAVRLFKSSTVEAINTHGLGGELALASMSKEIQAIENDILKITPIGHTSQVEAIVANLENMGHKRHLIEKAIFIMCQRKDLEYKGQRRFVHRNR</sequence>
<dbReference type="GO" id="GO:0017116">
    <property type="term" value="F:single-stranded DNA helicase activity"/>
    <property type="evidence" value="ECO:0007669"/>
    <property type="project" value="TreeGrafter"/>
</dbReference>
<dbReference type="VEuPathDB" id="AmoebaDB:NfTy_016470"/>
<dbReference type="FunFam" id="3.40.50.300:FF:000929">
    <property type="entry name" value="DNA helicase"/>
    <property type="match status" value="1"/>
</dbReference>
<comment type="catalytic activity">
    <reaction evidence="12">
        <text>ATP + H2O = ADP + phosphate + H(+)</text>
        <dbReference type="Rhea" id="RHEA:13065"/>
        <dbReference type="ChEBI" id="CHEBI:15377"/>
        <dbReference type="ChEBI" id="CHEBI:15378"/>
        <dbReference type="ChEBI" id="CHEBI:30616"/>
        <dbReference type="ChEBI" id="CHEBI:43474"/>
        <dbReference type="ChEBI" id="CHEBI:456216"/>
        <dbReference type="EC" id="3.6.4.12"/>
    </reaction>
</comment>
<keyword evidence="10 12" id="KW-0131">Cell cycle</keyword>
<dbReference type="Pfam" id="PF14551">
    <property type="entry name" value="MCM_N"/>
    <property type="match status" value="1"/>
</dbReference>
<dbReference type="PANTHER" id="PTHR11630:SF42">
    <property type="entry name" value="DNA REPLICATION LICENSING FACTOR MCM5"/>
    <property type="match status" value="1"/>
</dbReference>
<accession>A0A6A5C802</accession>
<dbReference type="InterPro" id="IPR018525">
    <property type="entry name" value="MCM_CS"/>
</dbReference>
<dbReference type="GO" id="GO:0016787">
    <property type="term" value="F:hydrolase activity"/>
    <property type="evidence" value="ECO:0007669"/>
    <property type="project" value="UniProtKB-KW"/>
</dbReference>
<dbReference type="Pfam" id="PF17855">
    <property type="entry name" value="MCM_lid"/>
    <property type="match status" value="1"/>
</dbReference>
<dbReference type="PRINTS" id="PR01661">
    <property type="entry name" value="MCMPROTEIN5"/>
</dbReference>
<dbReference type="PANTHER" id="PTHR11630">
    <property type="entry name" value="DNA REPLICATION LICENSING FACTOR MCM FAMILY MEMBER"/>
    <property type="match status" value="1"/>
</dbReference>
<dbReference type="Gene3D" id="3.30.1640.10">
    <property type="entry name" value="mini-chromosome maintenance (MCM) complex, chain A, domain 1"/>
    <property type="match status" value="1"/>
</dbReference>
<dbReference type="SMART" id="SM00350">
    <property type="entry name" value="MCM"/>
    <property type="match status" value="1"/>
</dbReference>
<dbReference type="GeneID" id="68118235"/>
<dbReference type="PRINTS" id="PR01657">
    <property type="entry name" value="MCMFAMILY"/>
</dbReference>
<dbReference type="GO" id="GO:0043138">
    <property type="term" value="F:3'-5' DNA helicase activity"/>
    <property type="evidence" value="ECO:0007669"/>
    <property type="project" value="TreeGrafter"/>
</dbReference>
<keyword evidence="9 12" id="KW-0539">Nucleus</keyword>
<evidence type="ECO:0000256" key="7">
    <source>
        <dbReference type="ARBA" id="ARBA00022840"/>
    </source>
</evidence>
<dbReference type="SUPFAM" id="SSF50249">
    <property type="entry name" value="Nucleic acid-binding proteins"/>
    <property type="match status" value="1"/>
</dbReference>
<evidence type="ECO:0000313" key="15">
    <source>
        <dbReference type="Proteomes" id="UP000444721"/>
    </source>
</evidence>
<keyword evidence="8 11" id="KW-0238">DNA-binding</keyword>
<name>A0A6A5C802_NAEFO</name>
<keyword evidence="15" id="KW-1185">Reference proteome</keyword>
<dbReference type="EC" id="3.6.4.12" evidence="12"/>
<evidence type="ECO:0000256" key="9">
    <source>
        <dbReference type="ARBA" id="ARBA00023242"/>
    </source>
</evidence>
<dbReference type="InterPro" id="IPR054125">
    <property type="entry name" value="MCM5_C"/>
</dbReference>
<dbReference type="Gene3D" id="2.40.50.140">
    <property type="entry name" value="Nucleic acid-binding proteins"/>
    <property type="match status" value="1"/>
</dbReference>
<dbReference type="Gene3D" id="2.20.28.10">
    <property type="match status" value="1"/>
</dbReference>
<dbReference type="OMA" id="ITYCKTR"/>
<keyword evidence="4 11" id="KW-0547">Nucleotide-binding</keyword>
<evidence type="ECO:0000256" key="11">
    <source>
        <dbReference type="RuleBase" id="RU004070"/>
    </source>
</evidence>
<comment type="caution">
    <text evidence="14">The sequence shown here is derived from an EMBL/GenBank/DDBJ whole genome shotgun (WGS) entry which is preliminary data.</text>
</comment>
<comment type="function">
    <text evidence="12">Acts as component of the MCM2-7 complex (MCM complex) which is the replicative helicase essential for 'once per cell cycle' DNA replication initiation and elongation in eukaryotic cells. The active ATPase sites in the MCM2-7 ring are formed through the interaction surfaces of two neighboring subunits such that a critical structure of a conserved arginine finger motif is provided in trans relative to the ATP-binding site of the Walker A box of the adjacent subunit. The six ATPase active sites, however, are likely to contribute differentially to the complex helicase activity.</text>
</comment>
<dbReference type="PROSITE" id="PS50051">
    <property type="entry name" value="MCM_2"/>
    <property type="match status" value="1"/>
</dbReference>
<feature type="domain" description="MCM C-terminal AAA(+) ATPase" evidence="13">
    <location>
        <begin position="325"/>
        <end position="531"/>
    </location>
</feature>
<reference evidence="14 15" key="1">
    <citation type="journal article" date="2019" name="Sci. Rep.">
        <title>Nanopore sequencing improves the draft genome of the human pathogenic amoeba Naegleria fowleri.</title>
        <authorList>
            <person name="Liechti N."/>
            <person name="Schurch N."/>
            <person name="Bruggmann R."/>
            <person name="Wittwer M."/>
        </authorList>
    </citation>
    <scope>NUCLEOTIDE SEQUENCE [LARGE SCALE GENOMIC DNA]</scope>
    <source>
        <strain evidence="14 15">ATCC 30894</strain>
    </source>
</reference>
<evidence type="ECO:0000256" key="12">
    <source>
        <dbReference type="RuleBase" id="RU368063"/>
    </source>
</evidence>
<dbReference type="OrthoDB" id="10036721at2759"/>
<dbReference type="AlphaFoldDB" id="A0A6A5C802"/>
<dbReference type="InterPro" id="IPR027925">
    <property type="entry name" value="MCM_N"/>
</dbReference>
<dbReference type="Pfam" id="PF17207">
    <property type="entry name" value="MCM_OB"/>
    <property type="match status" value="1"/>
</dbReference>
<dbReference type="InterPro" id="IPR033762">
    <property type="entry name" value="MCM_OB"/>
</dbReference>
<dbReference type="InterPro" id="IPR031327">
    <property type="entry name" value="MCM"/>
</dbReference>
<dbReference type="SUPFAM" id="SSF52540">
    <property type="entry name" value="P-loop containing nucleoside triphosphate hydrolases"/>
    <property type="match status" value="1"/>
</dbReference>
<dbReference type="GO" id="GO:0003697">
    <property type="term" value="F:single-stranded DNA binding"/>
    <property type="evidence" value="ECO:0007669"/>
    <property type="project" value="TreeGrafter"/>
</dbReference>
<evidence type="ECO:0000256" key="4">
    <source>
        <dbReference type="ARBA" id="ARBA00022741"/>
    </source>
</evidence>
<dbReference type="InterPro" id="IPR041562">
    <property type="entry name" value="MCM_lid"/>
</dbReference>
<dbReference type="Pfam" id="PF21933">
    <property type="entry name" value="MCM5_C"/>
    <property type="match status" value="1"/>
</dbReference>
<dbReference type="VEuPathDB" id="AmoebaDB:NF0086860"/>
<comment type="subunit">
    <text evidence="12">Component of the MCM2-7 complex.</text>
</comment>
<comment type="subcellular location">
    <subcellularLocation>
        <location evidence="1 12">Nucleus</location>
    </subcellularLocation>
</comment>
<dbReference type="InterPro" id="IPR001208">
    <property type="entry name" value="MCM_dom"/>
</dbReference>
<dbReference type="GO" id="GO:0003688">
    <property type="term" value="F:DNA replication origin binding"/>
    <property type="evidence" value="ECO:0007669"/>
    <property type="project" value="UniProtKB-UniRule"/>
</dbReference>
<dbReference type="RefSeq" id="XP_044567755.1">
    <property type="nucleotide sequence ID" value="XM_044701384.1"/>
</dbReference>
<dbReference type="GO" id="GO:0042555">
    <property type="term" value="C:MCM complex"/>
    <property type="evidence" value="ECO:0007669"/>
    <property type="project" value="UniProtKB-UniRule"/>
</dbReference>
<keyword evidence="6 12" id="KW-0347">Helicase</keyword>
<dbReference type="GO" id="GO:0006270">
    <property type="term" value="P:DNA replication initiation"/>
    <property type="evidence" value="ECO:0007669"/>
    <property type="project" value="UniProtKB-UniRule"/>
</dbReference>
<evidence type="ECO:0000256" key="2">
    <source>
        <dbReference type="ARBA" id="ARBA00008010"/>
    </source>
</evidence>
<evidence type="ECO:0000313" key="14">
    <source>
        <dbReference type="EMBL" id="KAF0983042.1"/>
    </source>
</evidence>
<evidence type="ECO:0000256" key="8">
    <source>
        <dbReference type="ARBA" id="ARBA00023125"/>
    </source>
</evidence>
<dbReference type="EMBL" id="VFQX01000007">
    <property type="protein sequence ID" value="KAF0983042.1"/>
    <property type="molecule type" value="Genomic_DNA"/>
</dbReference>
<evidence type="ECO:0000256" key="5">
    <source>
        <dbReference type="ARBA" id="ARBA00022801"/>
    </source>
</evidence>
<dbReference type="CDD" id="cd17756">
    <property type="entry name" value="MCM5"/>
    <property type="match status" value="1"/>
</dbReference>
<keyword evidence="3 12" id="KW-0235">DNA replication</keyword>
<dbReference type="Proteomes" id="UP000444721">
    <property type="component" value="Unassembled WGS sequence"/>
</dbReference>
<evidence type="ECO:0000256" key="3">
    <source>
        <dbReference type="ARBA" id="ARBA00022705"/>
    </source>
</evidence>
<organism evidence="14 15">
    <name type="scientific">Naegleria fowleri</name>
    <name type="common">Brain eating amoeba</name>
    <dbReference type="NCBI Taxonomy" id="5763"/>
    <lineage>
        <taxon>Eukaryota</taxon>
        <taxon>Discoba</taxon>
        <taxon>Heterolobosea</taxon>
        <taxon>Tetramitia</taxon>
        <taxon>Eutetramitia</taxon>
        <taxon>Vahlkampfiidae</taxon>
        <taxon>Naegleria</taxon>
    </lineage>
</organism>
<evidence type="ECO:0000256" key="1">
    <source>
        <dbReference type="ARBA" id="ARBA00004123"/>
    </source>
</evidence>
<comment type="similarity">
    <text evidence="2 11">Belongs to the MCM family.</text>
</comment>
<gene>
    <name evidence="14" type="ORF">FDP41_011020</name>
</gene>
<dbReference type="VEuPathDB" id="AmoebaDB:FDP41_011020"/>
<dbReference type="InterPro" id="IPR027417">
    <property type="entry name" value="P-loop_NTPase"/>
</dbReference>
<evidence type="ECO:0000256" key="10">
    <source>
        <dbReference type="ARBA" id="ARBA00023306"/>
    </source>
</evidence>
<evidence type="ECO:0000256" key="6">
    <source>
        <dbReference type="ARBA" id="ARBA00022806"/>
    </source>
</evidence>
<keyword evidence="5 12" id="KW-0378">Hydrolase</keyword>
<proteinExistence type="inferred from homology"/>
<dbReference type="PROSITE" id="PS00847">
    <property type="entry name" value="MCM_1"/>
    <property type="match status" value="1"/>
</dbReference>
<dbReference type="InterPro" id="IPR012340">
    <property type="entry name" value="NA-bd_OB-fold"/>
</dbReference>
<evidence type="ECO:0000259" key="13">
    <source>
        <dbReference type="PROSITE" id="PS50051"/>
    </source>
</evidence>
<keyword evidence="7 11" id="KW-0067">ATP-binding</keyword>
<dbReference type="GO" id="GO:0005524">
    <property type="term" value="F:ATP binding"/>
    <property type="evidence" value="ECO:0007669"/>
    <property type="project" value="UniProtKB-UniRule"/>
</dbReference>
<dbReference type="Gene3D" id="3.40.50.300">
    <property type="entry name" value="P-loop containing nucleotide triphosphate hydrolases"/>
    <property type="match status" value="1"/>
</dbReference>
<protein>
    <recommendedName>
        <fullName evidence="12">DNA replication licensing factor MCM5</fullName>
        <ecNumber evidence="12">3.6.4.12</ecNumber>
    </recommendedName>
</protein>
<dbReference type="Pfam" id="PF00493">
    <property type="entry name" value="MCM"/>
    <property type="match status" value="1"/>
</dbReference>
<dbReference type="InterPro" id="IPR008048">
    <property type="entry name" value="MCM5"/>
</dbReference>
<dbReference type="GO" id="GO:0000727">
    <property type="term" value="P:double-strand break repair via break-induced replication"/>
    <property type="evidence" value="ECO:0007669"/>
    <property type="project" value="TreeGrafter"/>
</dbReference>